<gene>
    <name evidence="1" type="ORF">CLV67_103249</name>
</gene>
<dbReference type="RefSeq" id="WP_373873146.1">
    <property type="nucleotide sequence ID" value="NZ_BOMO01000041.1"/>
</dbReference>
<proteinExistence type="predicted"/>
<accession>A0A2T0KIZ2</accession>
<dbReference type="InterPro" id="IPR046053">
    <property type="entry name" value="DUF6011"/>
</dbReference>
<dbReference type="Pfam" id="PF19474">
    <property type="entry name" value="DUF6011"/>
    <property type="match status" value="1"/>
</dbReference>
<comment type="caution">
    <text evidence="1">The sequence shown here is derived from an EMBL/GenBank/DDBJ whole genome shotgun (WGS) entry which is preliminary data.</text>
</comment>
<keyword evidence="2" id="KW-1185">Reference proteome</keyword>
<dbReference type="EMBL" id="PVMZ01000003">
    <property type="protein sequence ID" value="PRX23501.1"/>
    <property type="molecule type" value="Genomic_DNA"/>
</dbReference>
<evidence type="ECO:0000313" key="2">
    <source>
        <dbReference type="Proteomes" id="UP000239415"/>
    </source>
</evidence>
<sequence length="73" mass="7948">MIRRCRVCGRKLRNQLARVRGVGPKCARRLGLTPSPRCNTVLVPSIRSAPAGSVLGQLPLFELEETSHAQTAP</sequence>
<organism evidence="1 2">
    <name type="scientific">Actinoplanes italicus</name>
    <dbReference type="NCBI Taxonomy" id="113567"/>
    <lineage>
        <taxon>Bacteria</taxon>
        <taxon>Bacillati</taxon>
        <taxon>Actinomycetota</taxon>
        <taxon>Actinomycetes</taxon>
        <taxon>Micromonosporales</taxon>
        <taxon>Micromonosporaceae</taxon>
        <taxon>Actinoplanes</taxon>
    </lineage>
</organism>
<name>A0A2T0KIZ2_9ACTN</name>
<dbReference type="AlphaFoldDB" id="A0A2T0KIZ2"/>
<reference evidence="1 2" key="1">
    <citation type="submission" date="2018-03" db="EMBL/GenBank/DDBJ databases">
        <title>Genomic Encyclopedia of Archaeal and Bacterial Type Strains, Phase II (KMG-II): from individual species to whole genera.</title>
        <authorList>
            <person name="Goeker M."/>
        </authorList>
    </citation>
    <scope>NUCLEOTIDE SEQUENCE [LARGE SCALE GENOMIC DNA]</scope>
    <source>
        <strain evidence="1 2">DSM 43146</strain>
    </source>
</reference>
<dbReference type="Proteomes" id="UP000239415">
    <property type="component" value="Unassembled WGS sequence"/>
</dbReference>
<protein>
    <submittedName>
        <fullName evidence="1">Uncharacterized protein</fullName>
    </submittedName>
</protein>
<evidence type="ECO:0000313" key="1">
    <source>
        <dbReference type="EMBL" id="PRX23501.1"/>
    </source>
</evidence>